<accession>A0A251TYY2</accession>
<dbReference type="GO" id="GO:0008270">
    <property type="term" value="F:zinc ion binding"/>
    <property type="evidence" value="ECO:0007669"/>
    <property type="project" value="InterPro"/>
</dbReference>
<reference evidence="3" key="2">
    <citation type="submission" date="2017-02" db="EMBL/GenBank/DDBJ databases">
        <title>Sunflower complete genome.</title>
        <authorList>
            <person name="Langlade N."/>
            <person name="Munos S."/>
        </authorList>
    </citation>
    <scope>NUCLEOTIDE SEQUENCE [LARGE SCALE GENOMIC DNA]</scope>
    <source>
        <tissue evidence="3">Leaves</tissue>
    </source>
</reference>
<dbReference type="SUPFAM" id="SSF57756">
    <property type="entry name" value="Retrovirus zinc finger-like domains"/>
    <property type="match status" value="1"/>
</dbReference>
<dbReference type="EMBL" id="MNCJ02000324">
    <property type="protein sequence ID" value="KAF5792608.1"/>
    <property type="molecule type" value="Genomic_DNA"/>
</dbReference>
<feature type="region of interest" description="Disordered" evidence="1">
    <location>
        <begin position="150"/>
        <end position="173"/>
    </location>
</feature>
<evidence type="ECO:0000256" key="1">
    <source>
        <dbReference type="SAM" id="MobiDB-lite"/>
    </source>
</evidence>
<feature type="region of interest" description="Disordered" evidence="1">
    <location>
        <begin position="61"/>
        <end position="96"/>
    </location>
</feature>
<dbReference type="Gramene" id="mRNA:HanXRQr2_Chr09g0407851">
    <property type="protein sequence ID" value="mRNA:HanXRQr2_Chr09g0407851"/>
    <property type="gene ID" value="HanXRQr2_Chr09g0407851"/>
</dbReference>
<keyword evidence="4" id="KW-1185">Reference proteome</keyword>
<dbReference type="EMBL" id="CM007898">
    <property type="protein sequence ID" value="OTG16355.1"/>
    <property type="molecule type" value="Genomic_DNA"/>
</dbReference>
<evidence type="ECO:0000313" key="4">
    <source>
        <dbReference type="Proteomes" id="UP000215914"/>
    </source>
</evidence>
<dbReference type="GO" id="GO:0003676">
    <property type="term" value="F:nucleic acid binding"/>
    <property type="evidence" value="ECO:0007669"/>
    <property type="project" value="InterPro"/>
</dbReference>
<dbReference type="Proteomes" id="UP000215914">
    <property type="component" value="Chromosome 9"/>
</dbReference>
<feature type="compositionally biased region" description="Basic and acidic residues" evidence="1">
    <location>
        <begin position="163"/>
        <end position="173"/>
    </location>
</feature>
<evidence type="ECO:0000313" key="3">
    <source>
        <dbReference type="EMBL" id="OTG16355.1"/>
    </source>
</evidence>
<dbReference type="PANTHER" id="PTHR47481">
    <property type="match status" value="1"/>
</dbReference>
<organism evidence="3 4">
    <name type="scientific">Helianthus annuus</name>
    <name type="common">Common sunflower</name>
    <dbReference type="NCBI Taxonomy" id="4232"/>
    <lineage>
        <taxon>Eukaryota</taxon>
        <taxon>Viridiplantae</taxon>
        <taxon>Streptophyta</taxon>
        <taxon>Embryophyta</taxon>
        <taxon>Tracheophyta</taxon>
        <taxon>Spermatophyta</taxon>
        <taxon>Magnoliopsida</taxon>
        <taxon>eudicotyledons</taxon>
        <taxon>Gunneridae</taxon>
        <taxon>Pentapetalae</taxon>
        <taxon>asterids</taxon>
        <taxon>campanulids</taxon>
        <taxon>Asterales</taxon>
        <taxon>Asteraceae</taxon>
        <taxon>Asteroideae</taxon>
        <taxon>Heliantheae alliance</taxon>
        <taxon>Heliantheae</taxon>
        <taxon>Helianthus</taxon>
    </lineage>
</organism>
<protein>
    <submittedName>
        <fullName evidence="3">Putative zinc finger, CCHC-type</fullName>
    </submittedName>
    <submittedName>
        <fullName evidence="2">Transcription factor interactor and regulator CCHC(Zn) family</fullName>
    </submittedName>
</protein>
<gene>
    <name evidence="3" type="ORF">HannXRQ_Chr09g0270501</name>
    <name evidence="2" type="ORF">HanXRQr2_Chr09g0407851</name>
</gene>
<reference evidence="2 4" key="1">
    <citation type="journal article" date="2017" name="Nature">
        <title>The sunflower genome provides insights into oil metabolism, flowering and Asterid evolution.</title>
        <authorList>
            <person name="Badouin H."/>
            <person name="Gouzy J."/>
            <person name="Grassa C.J."/>
            <person name="Murat F."/>
            <person name="Staton S.E."/>
            <person name="Cottret L."/>
            <person name="Lelandais-Briere C."/>
            <person name="Owens G.L."/>
            <person name="Carrere S."/>
            <person name="Mayjonade B."/>
            <person name="Legrand L."/>
            <person name="Gill N."/>
            <person name="Kane N.C."/>
            <person name="Bowers J.E."/>
            <person name="Hubner S."/>
            <person name="Bellec A."/>
            <person name="Berard A."/>
            <person name="Berges H."/>
            <person name="Blanchet N."/>
            <person name="Boniface M.C."/>
            <person name="Brunel D."/>
            <person name="Catrice O."/>
            <person name="Chaidir N."/>
            <person name="Claudel C."/>
            <person name="Donnadieu C."/>
            <person name="Faraut T."/>
            <person name="Fievet G."/>
            <person name="Helmstetter N."/>
            <person name="King M."/>
            <person name="Knapp S.J."/>
            <person name="Lai Z."/>
            <person name="Le Paslier M.C."/>
            <person name="Lippi Y."/>
            <person name="Lorenzon L."/>
            <person name="Mandel J.R."/>
            <person name="Marage G."/>
            <person name="Marchand G."/>
            <person name="Marquand E."/>
            <person name="Bret-Mestries E."/>
            <person name="Morien E."/>
            <person name="Nambeesan S."/>
            <person name="Nguyen T."/>
            <person name="Pegot-Espagnet P."/>
            <person name="Pouilly N."/>
            <person name="Raftis F."/>
            <person name="Sallet E."/>
            <person name="Schiex T."/>
            <person name="Thomas J."/>
            <person name="Vandecasteele C."/>
            <person name="Vares D."/>
            <person name="Vear F."/>
            <person name="Vautrin S."/>
            <person name="Crespi M."/>
            <person name="Mangin B."/>
            <person name="Burke J.M."/>
            <person name="Salse J."/>
            <person name="Munos S."/>
            <person name="Vincourt P."/>
            <person name="Rieseberg L.H."/>
            <person name="Langlade N.B."/>
        </authorList>
    </citation>
    <scope>NUCLEOTIDE SEQUENCE [LARGE SCALE GENOMIC DNA]</scope>
    <source>
        <strain evidence="4">cv. SF193</strain>
        <tissue evidence="2">Leaves</tissue>
    </source>
</reference>
<dbReference type="PANTHER" id="PTHR47481:SF35">
    <property type="entry name" value="ZINC FINGER, CCHC-TYPE-RELATED"/>
    <property type="match status" value="1"/>
</dbReference>
<sequence length="173" mass="18656">MDKTHWFLCGLGPAFETFSTAHRALYPPPPFRDLMSKAESHELFLASLNSSTPPQAAFITGQQPTPSNRGVFARGRGRSGRLGTQQSGTRGRGKRIPHCQLCRHDGHYAPACPSLSSFAQNSSYNAAHLAEAFHAHCNVSDSTPDWCTDTGATSHMAPSTGSGDKEKVGNRET</sequence>
<dbReference type="InterPro" id="IPR036875">
    <property type="entry name" value="Znf_CCHC_sf"/>
</dbReference>
<dbReference type="AlphaFoldDB" id="A0A251TYY2"/>
<dbReference type="OMA" id="MSKAESH"/>
<reference evidence="2" key="3">
    <citation type="submission" date="2020-06" db="EMBL/GenBank/DDBJ databases">
        <title>Helianthus annuus Genome sequencing and assembly Release 2.</title>
        <authorList>
            <person name="Gouzy J."/>
            <person name="Langlade N."/>
            <person name="Munos S."/>
        </authorList>
    </citation>
    <scope>NUCLEOTIDE SEQUENCE</scope>
    <source>
        <tissue evidence="2">Leaves</tissue>
    </source>
</reference>
<dbReference type="InParanoid" id="A0A251TYY2"/>
<proteinExistence type="predicted"/>
<name>A0A251TYY2_HELAN</name>
<feature type="compositionally biased region" description="Polar residues" evidence="1">
    <location>
        <begin position="150"/>
        <end position="162"/>
    </location>
</feature>
<evidence type="ECO:0000313" key="2">
    <source>
        <dbReference type="EMBL" id="KAF5792608.1"/>
    </source>
</evidence>